<dbReference type="Pfam" id="PF13516">
    <property type="entry name" value="LRR_6"/>
    <property type="match status" value="2"/>
</dbReference>
<proteinExistence type="predicted"/>
<evidence type="ECO:0000259" key="2">
    <source>
        <dbReference type="Pfam" id="PF25372"/>
    </source>
</evidence>
<dbReference type="CDD" id="cd20404">
    <property type="entry name" value="Tudor_Agenet_AtEML-like"/>
    <property type="match status" value="1"/>
</dbReference>
<dbReference type="Proteomes" id="UP001165083">
    <property type="component" value="Unassembled WGS sequence"/>
</dbReference>
<feature type="compositionally biased region" description="Acidic residues" evidence="1">
    <location>
        <begin position="999"/>
        <end position="1045"/>
    </location>
</feature>
<dbReference type="GO" id="GO:0019005">
    <property type="term" value="C:SCF ubiquitin ligase complex"/>
    <property type="evidence" value="ECO:0007669"/>
    <property type="project" value="TreeGrafter"/>
</dbReference>
<dbReference type="InterPro" id="IPR057207">
    <property type="entry name" value="FBXL15_LRR"/>
</dbReference>
<keyword evidence="4" id="KW-1185">Reference proteome</keyword>
<sequence>MSVSVRHQYERQAPSTTSAGKPTHLVKGSPAHGNNALLYVESESELEAKRLSAQRTAMAVADRATAILRMQQQQDPDALDLRPYAEELNDVLLTEMAHQLRANRTAGYPLLILSGCKGFTPVGLRSLVHVVGETLRQLDCSCTTLSVPMLQVLATGIERLDALDFSSCPQLLSEGVREFISCCNSTLTRLNLSHCKALTDDALGWVGGALGPQGSRTRCKRLLSLDVSYTSAICDRGLAALGKGCQALQFLNLEGLERISDAGILHIVRGCKVLRVLSLKKCLQLTNTTLGHIGKHCSKLRTLNLSGCYGMSSVGLFAMVPGTPMLQSLNLEGCLHMREDILAAVAMACPALQTLNLTGCQEITDTGIKTLAENMPFVQRARAYRGLEPRVDGLQIKYSIQEQTIRTSTALRLQAYYRGYLGRRIASSWRETMVQAPACRKIRRCYMCWHLRRELENRVKRTKLLYRSAMRIQSLVRGVLGRAAFARSQQEEQRLTVWAVYAIKVQAAYRGYWTRRHFVLVRKAMERYRLEQNLLQREAAAAKLQENYRARFGRSRFEDLMTLNQRRRKEQHDAAVTLQRLYRTRAARRAYCQLRAAISRQQEEARELERLAVKLQSNWRGHRSRQNELIRARAEAQAREALQYAAASRISAAARGYFGRRYARIERVRAQTRSRAARVIQRAWRRYSEPDPRQLTLDAMVLNLRDSALNEDAAARAQQAEILRKARDLVNRDSASEPESDDDWRDFQDERGDTFWFSASRNERVYIRPNDYAREKSILEMPCRVLWPLEQRWFDGRITRYNWRKDRHRIDYDDGDHEWLSVFRGDSSRIQLFNGHCWCMVPMLDTSKRALRAAIFIGVYFQRFDPRRLCWRSGTIRGYHDPSDTFLLMYDPADKGSGEYPQYEQEWVNVFATENHFQVQDAMTRQWHSLSGYVFGATRGRPLDLQMFQSKAQEGYWYCVADYLNYDEEAFAQAEEVPAADNAAEVEEAKEAGEGDGTFADDEVQSDESNEADSGDEADTEDSEADTEDSEEEDQKSDDEDEEDGMSATRAQSVEARTSSIVTFRVEDEEMQAILNKLQRMGVGVQFGFCDVMSLTPGTTMRKRSRSKKKKRSVGRILERNTDVGTAVPVAEMYAHIEANSTLSRDSVVMLLISSYVDAELLPFLSWWISYKLCSFAAVHSSIAGIGLAGDSGVGSIH</sequence>
<dbReference type="Pfam" id="PF00612">
    <property type="entry name" value="IQ"/>
    <property type="match status" value="4"/>
</dbReference>
<dbReference type="SUPFAM" id="SSF52047">
    <property type="entry name" value="RNI-like"/>
    <property type="match status" value="1"/>
</dbReference>
<evidence type="ECO:0000313" key="3">
    <source>
        <dbReference type="EMBL" id="GMF09295.1"/>
    </source>
</evidence>
<dbReference type="OrthoDB" id="2153609at2759"/>
<dbReference type="SMART" id="SM00367">
    <property type="entry name" value="LRR_CC"/>
    <property type="match status" value="8"/>
</dbReference>
<gene>
    <name evidence="3" type="ORF">Plil01_000021100</name>
</gene>
<dbReference type="InterPro" id="IPR001611">
    <property type="entry name" value="Leu-rich_rpt"/>
</dbReference>
<feature type="region of interest" description="Disordered" evidence="1">
    <location>
        <begin position="1"/>
        <end position="32"/>
    </location>
</feature>
<evidence type="ECO:0000256" key="1">
    <source>
        <dbReference type="SAM" id="MobiDB-lite"/>
    </source>
</evidence>
<dbReference type="Gene3D" id="3.80.10.10">
    <property type="entry name" value="Ribonuclease Inhibitor"/>
    <property type="match status" value="2"/>
</dbReference>
<reference evidence="3" key="1">
    <citation type="submission" date="2023-04" db="EMBL/GenBank/DDBJ databases">
        <title>Phytophthora lilii NBRC 32176.</title>
        <authorList>
            <person name="Ichikawa N."/>
            <person name="Sato H."/>
            <person name="Tonouchi N."/>
        </authorList>
    </citation>
    <scope>NUCLEOTIDE SEQUENCE</scope>
    <source>
        <strain evidence="3">NBRC 32176</strain>
    </source>
</reference>
<dbReference type="Gene3D" id="2.30.30.140">
    <property type="match status" value="1"/>
</dbReference>
<accession>A0A9W6T9X3</accession>
<dbReference type="EMBL" id="BSXW01000007">
    <property type="protein sequence ID" value="GMF09295.1"/>
    <property type="molecule type" value="Genomic_DNA"/>
</dbReference>
<dbReference type="Pfam" id="PF25372">
    <property type="entry name" value="DUF7885"/>
    <property type="match status" value="1"/>
</dbReference>
<dbReference type="SMART" id="SM00015">
    <property type="entry name" value="IQ"/>
    <property type="match status" value="8"/>
</dbReference>
<dbReference type="PANTHER" id="PTHR13318:SF105">
    <property type="entry name" value="F-BOX_LRR-REPEAT PROTEIN 3"/>
    <property type="match status" value="1"/>
</dbReference>
<feature type="region of interest" description="Disordered" evidence="1">
    <location>
        <begin position="978"/>
        <end position="1054"/>
    </location>
</feature>
<evidence type="ECO:0000313" key="4">
    <source>
        <dbReference type="Proteomes" id="UP001165083"/>
    </source>
</evidence>
<dbReference type="InterPro" id="IPR006553">
    <property type="entry name" value="Leu-rich_rpt_Cys-con_subtyp"/>
</dbReference>
<dbReference type="Gene3D" id="1.20.5.190">
    <property type="match status" value="1"/>
</dbReference>
<protein>
    <submittedName>
        <fullName evidence="3">Unnamed protein product</fullName>
    </submittedName>
</protein>
<comment type="caution">
    <text evidence="3">The sequence shown here is derived from an EMBL/GenBank/DDBJ whole genome shotgun (WGS) entry which is preliminary data.</text>
</comment>
<feature type="domain" description="F-box/LRR-repeat protein 15-like leucin rich repeat" evidence="2">
    <location>
        <begin position="113"/>
        <end position="273"/>
    </location>
</feature>
<name>A0A9W6T9X3_9STRA</name>
<dbReference type="InterPro" id="IPR000048">
    <property type="entry name" value="IQ_motif_EF-hand-BS"/>
</dbReference>
<dbReference type="AlphaFoldDB" id="A0A9W6T9X3"/>
<organism evidence="3 4">
    <name type="scientific">Phytophthora lilii</name>
    <dbReference type="NCBI Taxonomy" id="2077276"/>
    <lineage>
        <taxon>Eukaryota</taxon>
        <taxon>Sar</taxon>
        <taxon>Stramenopiles</taxon>
        <taxon>Oomycota</taxon>
        <taxon>Peronosporomycetes</taxon>
        <taxon>Peronosporales</taxon>
        <taxon>Peronosporaceae</taxon>
        <taxon>Phytophthora</taxon>
    </lineage>
</organism>
<dbReference type="PROSITE" id="PS50096">
    <property type="entry name" value="IQ"/>
    <property type="match status" value="7"/>
</dbReference>
<dbReference type="GO" id="GO:0031146">
    <property type="term" value="P:SCF-dependent proteasomal ubiquitin-dependent protein catabolic process"/>
    <property type="evidence" value="ECO:0007669"/>
    <property type="project" value="TreeGrafter"/>
</dbReference>
<dbReference type="PANTHER" id="PTHR13318">
    <property type="entry name" value="PARTNER OF PAIRED, ISOFORM B-RELATED"/>
    <property type="match status" value="1"/>
</dbReference>
<dbReference type="InterPro" id="IPR032675">
    <property type="entry name" value="LRR_dom_sf"/>
</dbReference>